<reference evidence="5 6" key="1">
    <citation type="journal article" date="2018" name="Int. J. Syst. Evol. Microbiol.">
        <title>Paraburkholderia azotifigens sp. nov., a nitrogen-fixing bacterium isolated from paddy soil.</title>
        <authorList>
            <person name="Choi G.M."/>
            <person name="Im W.T."/>
        </authorList>
    </citation>
    <scope>NUCLEOTIDE SEQUENCE [LARGE SCALE GENOMIC DNA]</scope>
    <source>
        <strain evidence="5 6">NF 2-5-3</strain>
    </source>
</reference>
<dbReference type="RefSeq" id="WP_147235356.1">
    <property type="nucleotide sequence ID" value="NZ_JAZHFZ010000020.1"/>
</dbReference>
<feature type="domain" description="Methyltransferase regulatory" evidence="1">
    <location>
        <begin position="224"/>
        <end position="306"/>
    </location>
</feature>
<dbReference type="InterPro" id="IPR018773">
    <property type="entry name" value="MeTrfase_reg_dom_prd"/>
</dbReference>
<dbReference type="InterPro" id="IPR050723">
    <property type="entry name" value="CFA/CMAS"/>
</dbReference>
<keyword evidence="5" id="KW-0808">Transferase</keyword>
<dbReference type="Pfam" id="PF10119">
    <property type="entry name" value="MethyTransf_Reg"/>
    <property type="match status" value="1"/>
</dbReference>
<evidence type="ECO:0000259" key="2">
    <source>
        <dbReference type="Pfam" id="PF13847"/>
    </source>
</evidence>
<feature type="domain" description="Methyltransferase" evidence="2">
    <location>
        <begin position="48"/>
        <end position="152"/>
    </location>
</feature>
<dbReference type="InterPro" id="IPR029063">
    <property type="entry name" value="SAM-dependent_MTases_sf"/>
</dbReference>
<dbReference type="Pfam" id="PF21782">
    <property type="entry name" value="WHD_PKMT"/>
    <property type="match status" value="1"/>
</dbReference>
<comment type="caution">
    <text evidence="5">The sequence shown here is derived from an EMBL/GenBank/DDBJ whole genome shotgun (WGS) entry which is preliminary data.</text>
</comment>
<dbReference type="Proteomes" id="UP000321776">
    <property type="component" value="Unassembled WGS sequence"/>
</dbReference>
<dbReference type="PANTHER" id="PTHR43667">
    <property type="entry name" value="CYCLOPROPANE-FATTY-ACYL-PHOSPHOLIPID SYNTHASE"/>
    <property type="match status" value="1"/>
</dbReference>
<feature type="domain" description="PKMT C-terminal winged helix" evidence="3">
    <location>
        <begin position="451"/>
        <end position="525"/>
    </location>
</feature>
<gene>
    <name evidence="5" type="ORF">FRZ40_20140</name>
    <name evidence="4" type="ORF">V4C56_25585</name>
</gene>
<dbReference type="Gene3D" id="3.40.50.150">
    <property type="entry name" value="Vaccinia Virus protein VP39"/>
    <property type="match status" value="1"/>
</dbReference>
<evidence type="ECO:0000313" key="5">
    <source>
        <dbReference type="EMBL" id="TXC82753.1"/>
    </source>
</evidence>
<accession>A0A5C6VBP3</accession>
<dbReference type="SUPFAM" id="SSF53335">
    <property type="entry name" value="S-adenosyl-L-methionine-dependent methyltransferases"/>
    <property type="match status" value="1"/>
</dbReference>
<dbReference type="PANTHER" id="PTHR43667:SF2">
    <property type="entry name" value="FATTY ACID C-METHYL TRANSFERASE"/>
    <property type="match status" value="1"/>
</dbReference>
<dbReference type="CDD" id="cd02440">
    <property type="entry name" value="AdoMet_MTases"/>
    <property type="match status" value="1"/>
</dbReference>
<proteinExistence type="predicted"/>
<dbReference type="AlphaFoldDB" id="A0A5C6VBP3"/>
<protein>
    <submittedName>
        <fullName evidence="5">Methyltransferase domain-containing protein</fullName>
    </submittedName>
    <submittedName>
        <fullName evidence="4">Methyltransferase regulatory domain-containing protein</fullName>
    </submittedName>
</protein>
<evidence type="ECO:0000313" key="7">
    <source>
        <dbReference type="Proteomes" id="UP001481677"/>
    </source>
</evidence>
<evidence type="ECO:0000313" key="4">
    <source>
        <dbReference type="EMBL" id="MEM5342983.1"/>
    </source>
</evidence>
<organism evidence="5 6">
    <name type="scientific">Paraburkholderia azotifigens</name>
    <dbReference type="NCBI Taxonomy" id="2057004"/>
    <lineage>
        <taxon>Bacteria</taxon>
        <taxon>Pseudomonadati</taxon>
        <taxon>Pseudomonadota</taxon>
        <taxon>Betaproteobacteria</taxon>
        <taxon>Burkholderiales</taxon>
        <taxon>Burkholderiaceae</taxon>
        <taxon>Paraburkholderia</taxon>
    </lineage>
</organism>
<dbReference type="Pfam" id="PF13847">
    <property type="entry name" value="Methyltransf_31"/>
    <property type="match status" value="1"/>
</dbReference>
<reference evidence="4 7" key="3">
    <citation type="submission" date="2024-01" db="EMBL/GenBank/DDBJ databases">
        <title>The diversity of rhizobia nodulating Mimosa spp. in eleven states of Brazil covering several biomes is determined by host plant, location, and edaphic factors.</title>
        <authorList>
            <person name="Rouws L."/>
            <person name="Barauna A."/>
            <person name="Beukes C."/>
            <person name="De Faria S.M."/>
            <person name="Gross E."/>
            <person name="Dos Reis Junior F.B."/>
            <person name="Simon M."/>
            <person name="Maluk M."/>
            <person name="Odee D.W."/>
            <person name="Kenicer G."/>
            <person name="Young J.P.W."/>
            <person name="Reis V.M."/>
            <person name="Zilli J."/>
            <person name="James E.K."/>
        </authorList>
    </citation>
    <scope>NUCLEOTIDE SEQUENCE [LARGE SCALE GENOMIC DNA]</scope>
    <source>
        <strain evidence="4 7">JPY530</strain>
    </source>
</reference>
<dbReference type="GO" id="GO:0008168">
    <property type="term" value="F:methyltransferase activity"/>
    <property type="evidence" value="ECO:0007669"/>
    <property type="project" value="UniProtKB-KW"/>
</dbReference>
<reference evidence="5" key="2">
    <citation type="submission" date="2019-08" db="EMBL/GenBank/DDBJ databases">
        <authorList>
            <person name="Im W.-T."/>
        </authorList>
    </citation>
    <scope>NUCLEOTIDE SEQUENCE</scope>
    <source>
        <strain evidence="5">NF 2-5-3</strain>
    </source>
</reference>
<dbReference type="InterPro" id="IPR048976">
    <property type="entry name" value="WHD_PKMT"/>
</dbReference>
<dbReference type="Proteomes" id="UP001481677">
    <property type="component" value="Unassembled WGS sequence"/>
</dbReference>
<dbReference type="EMBL" id="JAZHGA010000020">
    <property type="protein sequence ID" value="MEM5342983.1"/>
    <property type="molecule type" value="Genomic_DNA"/>
</dbReference>
<dbReference type="InterPro" id="IPR025714">
    <property type="entry name" value="Methyltranfer_dom"/>
</dbReference>
<evidence type="ECO:0000313" key="6">
    <source>
        <dbReference type="Proteomes" id="UP000321776"/>
    </source>
</evidence>
<evidence type="ECO:0000259" key="3">
    <source>
        <dbReference type="Pfam" id="PF21782"/>
    </source>
</evidence>
<dbReference type="EMBL" id="VOQS01000003">
    <property type="protein sequence ID" value="TXC82753.1"/>
    <property type="molecule type" value="Genomic_DNA"/>
</dbReference>
<dbReference type="GO" id="GO:0032259">
    <property type="term" value="P:methylation"/>
    <property type="evidence" value="ECO:0007669"/>
    <property type="project" value="UniProtKB-KW"/>
</dbReference>
<evidence type="ECO:0000259" key="1">
    <source>
        <dbReference type="Pfam" id="PF10119"/>
    </source>
</evidence>
<name>A0A5C6VBP3_9BURK</name>
<sequence length="527" mass="57779">MDVNTQTNEIQQNYDDYPYYSFPYEHSAPEHLAAVAHVFGLSAPDPRGARVLELGCAAGGNLIPFAVRNPDARAVGVDLSGVQVQEGRKRVKRLKLKNVELRQQDLLTLGEVDGKFDYIICHGVYSWVPADVQQAILRVCRENLSADGIAYIGYKTYPGWKSREIVRDAMLLRARGLTGGRERLAYGRGMIDFLRQHASKDSVLARAVERDHPLISNGDTGMSAYVAHDYLAPANAPCYLQDFAGRAGEQGLAYLGDAILPSMFAFNYGDEIGRLLMEECGHSQVAIEQYLDFVSDRSFRTSLLVHGERARGIAYHVGHERLRGLHVAASLTCANGEVRPDDSPQQFNADNGNPIVLDDAVAKAAAVALGEAWPFTMSFDALKRDVLTRLNTASTRDAAAFDVCLDRFVNALVVRGFGRFRLQPVTRSAGNPAVPAAMRNYPALLPEGQLAHTVNPWHQPVQLDEAAQFLLHYIDGARTRKDLLGMLWKAVQDGTLTIAPPTPEGGDGKSRAVVAQKLEQVLAQLCA</sequence>
<keyword evidence="7" id="KW-1185">Reference proteome</keyword>
<keyword evidence="5" id="KW-0489">Methyltransferase</keyword>